<accession>A0A329YEZ5</accession>
<evidence type="ECO:0000313" key="2">
    <source>
        <dbReference type="EMBL" id="RAX42511.1"/>
    </source>
</evidence>
<protein>
    <recommendedName>
        <fullName evidence="1">DUF4365 domain-containing protein</fullName>
    </recommendedName>
</protein>
<sequence>MADSNQTERVGVNAVEAIFLHMGWIFREQTISDYGIDAHVEPKDDGVPTGQLIALQIKTGDSYFKKRGDNYVFYGERIHLDYWRRHILPVFIILHNPTTGQTVWQRVDPELVEEHGGGRWSLEIPADQVLNASAGEFLRQGISSDARSVRRVRMLLDVPLMREVLEKQEEDAVFLVVDEWVNKTLNFRNSTLFYGDPRGEPVFEFDRWVPYSDLGNFMNESFPWMDFEYAEPIDDGSIEVEGHILEVKVNSLGRAFLEVEDYLENGSVPLEVDRWYENSAESYADDDQD</sequence>
<proteinExistence type="predicted"/>
<dbReference type="AlphaFoldDB" id="A0A329YEZ5"/>
<dbReference type="EMBL" id="QMKK01000022">
    <property type="protein sequence ID" value="RAX42511.1"/>
    <property type="molecule type" value="Genomic_DNA"/>
</dbReference>
<feature type="domain" description="DUF4365" evidence="1">
    <location>
        <begin position="8"/>
        <end position="140"/>
    </location>
</feature>
<dbReference type="Proteomes" id="UP000251205">
    <property type="component" value="Unassembled WGS sequence"/>
</dbReference>
<evidence type="ECO:0000313" key="3">
    <source>
        <dbReference type="Proteomes" id="UP000251205"/>
    </source>
</evidence>
<gene>
    <name evidence="2" type="ORF">DQ393_06760</name>
</gene>
<comment type="caution">
    <text evidence="2">The sequence shown here is derived from an EMBL/GenBank/DDBJ whole genome shotgun (WGS) entry which is preliminary data.</text>
</comment>
<dbReference type="InterPro" id="IPR025375">
    <property type="entry name" value="DUF4365"/>
</dbReference>
<dbReference type="RefSeq" id="WP_112340996.1">
    <property type="nucleotide sequence ID" value="NZ_QMKK01000022.1"/>
</dbReference>
<dbReference type="Pfam" id="PF14280">
    <property type="entry name" value="DUF4365"/>
    <property type="match status" value="1"/>
</dbReference>
<organism evidence="2 3">
    <name type="scientific">Rhizobium tropici</name>
    <dbReference type="NCBI Taxonomy" id="398"/>
    <lineage>
        <taxon>Bacteria</taxon>
        <taxon>Pseudomonadati</taxon>
        <taxon>Pseudomonadota</taxon>
        <taxon>Alphaproteobacteria</taxon>
        <taxon>Hyphomicrobiales</taxon>
        <taxon>Rhizobiaceae</taxon>
        <taxon>Rhizobium/Agrobacterium group</taxon>
        <taxon>Rhizobium</taxon>
    </lineage>
</organism>
<name>A0A329YEZ5_RHITR</name>
<dbReference type="OrthoDB" id="789223at2"/>
<evidence type="ECO:0000259" key="1">
    <source>
        <dbReference type="Pfam" id="PF14280"/>
    </source>
</evidence>
<reference evidence="2 3" key="1">
    <citation type="submission" date="2018-06" db="EMBL/GenBank/DDBJ databases">
        <title>Whole Genome Sequence of an efficient microsymbiont, Rhizobium tropici.</title>
        <authorList>
            <person name="Srinivasan R."/>
            <person name="Singh H.V."/>
            <person name="Srivastava R."/>
            <person name="Kumari B."/>
            <person name="Radhakrishna A."/>
        </authorList>
    </citation>
    <scope>NUCLEOTIDE SEQUENCE [LARGE SCALE GENOMIC DNA]</scope>
    <source>
        <strain evidence="2 3">IGFRI Rhizo-19</strain>
    </source>
</reference>